<evidence type="ECO:0000256" key="5">
    <source>
        <dbReference type="PIRSR" id="PIRSR606710-2"/>
    </source>
</evidence>
<dbReference type="Pfam" id="PF04616">
    <property type="entry name" value="Glyco_hydro_43"/>
    <property type="match status" value="1"/>
</dbReference>
<sequence length="547" mass="61286">MKTWLSLAGAALLLGACTSANNPDQSQTDAEDCSPYLGNPYVKHCQQWETTYEGQRQADLGDGTYLNPIMSGDRPDPSILKDGDDYYMTFSSFEAYPALTIWHSKDLVNWEPVGPALTEYVGSIWAPELTKHDGRYYLYIPAKFPGNNNIYVVYADNIEGPWSDPIALDNDLIDPGHAVGEDGKRYLFLSAGYRVPLSDDGLRITGDMEHVYDAWDYPEHWDVECDCQEGPKIMQHGGYYHMITAVGGTAGPPTGHMVIHARSKSIHGPWEDSPHNPIVRTESAAEKWWSRGHATLVEGPTDGDWYMMYHGYENGYYTLGRQTLMEPVKWTDDGWLVTKGYDMSQPIPKPEGGTALTHGIPLSDDFSTNKFGIQYSFFRGDITENERVHYDHDAGVLELEAKGDSPSNSSPLTFIAGDHSYQFEVDIDFDEGAQAGAMVFYNDKLYAGVGVNKAHFVLHRYGMDQRTAPKPDGMDTQLRMRITNDRHILTIHTSTDGGETWIKYPTQMEVSGYHHNVAYGFMSLRPALYAAGEGKVRFSNMVYRALP</sequence>
<dbReference type="SUPFAM" id="SSF75005">
    <property type="entry name" value="Arabinanase/levansucrase/invertase"/>
    <property type="match status" value="1"/>
</dbReference>
<evidence type="ECO:0000256" key="2">
    <source>
        <dbReference type="ARBA" id="ARBA00022801"/>
    </source>
</evidence>
<dbReference type="EMBL" id="RJUK01000003">
    <property type="protein sequence ID" value="ROQ18017.1"/>
    <property type="molecule type" value="Genomic_DNA"/>
</dbReference>
<feature type="domain" description="Beta-xylosidase C-terminal Concanavalin A-like" evidence="8">
    <location>
        <begin position="363"/>
        <end position="535"/>
    </location>
</feature>
<dbReference type="OrthoDB" id="9801455at2"/>
<dbReference type="Gene3D" id="2.60.120.200">
    <property type="match status" value="1"/>
</dbReference>
<evidence type="ECO:0000313" key="9">
    <source>
        <dbReference type="EMBL" id="ROQ18017.1"/>
    </source>
</evidence>
<dbReference type="GO" id="GO:0005975">
    <property type="term" value="P:carbohydrate metabolic process"/>
    <property type="evidence" value="ECO:0007669"/>
    <property type="project" value="InterPro"/>
</dbReference>
<reference evidence="9 10" key="1">
    <citation type="submission" date="2018-11" db="EMBL/GenBank/DDBJ databases">
        <title>Genomic Encyclopedia of Type Strains, Phase IV (KMG-IV): sequencing the most valuable type-strain genomes for metagenomic binning, comparative biology and taxonomic classification.</title>
        <authorList>
            <person name="Goeker M."/>
        </authorList>
    </citation>
    <scope>NUCLEOTIDE SEQUENCE [LARGE SCALE GENOMIC DNA]</scope>
    <source>
        <strain evidence="9 10">DSM 16974</strain>
    </source>
</reference>
<feature type="site" description="Important for catalytic activity, responsible for pKa modulation of the active site Glu and correct orientation of both the proton donor and substrate" evidence="5">
    <location>
        <position position="174"/>
    </location>
</feature>
<dbReference type="InterPro" id="IPR023296">
    <property type="entry name" value="Glyco_hydro_beta-prop_sf"/>
</dbReference>
<protein>
    <submittedName>
        <fullName evidence="9">Beta-xylosidase</fullName>
    </submittedName>
</protein>
<gene>
    <name evidence="9" type="ORF">EDC38_2989</name>
</gene>
<keyword evidence="3 6" id="KW-0326">Glycosidase</keyword>
<evidence type="ECO:0000256" key="3">
    <source>
        <dbReference type="ARBA" id="ARBA00023295"/>
    </source>
</evidence>
<keyword evidence="10" id="KW-1185">Reference proteome</keyword>
<dbReference type="Pfam" id="PF17851">
    <property type="entry name" value="GH43_C2"/>
    <property type="match status" value="1"/>
</dbReference>
<dbReference type="InterPro" id="IPR041542">
    <property type="entry name" value="GH43_C2"/>
</dbReference>
<evidence type="ECO:0000259" key="8">
    <source>
        <dbReference type="Pfam" id="PF17851"/>
    </source>
</evidence>
<dbReference type="Proteomes" id="UP000273643">
    <property type="component" value="Unassembled WGS sequence"/>
</dbReference>
<dbReference type="SUPFAM" id="SSF49899">
    <property type="entry name" value="Concanavalin A-like lectins/glucanases"/>
    <property type="match status" value="1"/>
</dbReference>
<evidence type="ECO:0000256" key="6">
    <source>
        <dbReference type="RuleBase" id="RU361187"/>
    </source>
</evidence>
<dbReference type="PANTHER" id="PTHR42812">
    <property type="entry name" value="BETA-XYLOSIDASE"/>
    <property type="match status" value="1"/>
</dbReference>
<dbReference type="InterPro" id="IPR013320">
    <property type="entry name" value="ConA-like_dom_sf"/>
</dbReference>
<comment type="similarity">
    <text evidence="1 6">Belongs to the glycosyl hydrolase 43 family.</text>
</comment>
<dbReference type="AlphaFoldDB" id="A0A3N1NSS4"/>
<dbReference type="InterPro" id="IPR051795">
    <property type="entry name" value="Glycosyl_Hydrlase_43"/>
</dbReference>
<organism evidence="9 10">
    <name type="scientific">Marinimicrobium koreense</name>
    <dbReference type="NCBI Taxonomy" id="306545"/>
    <lineage>
        <taxon>Bacteria</taxon>
        <taxon>Pseudomonadati</taxon>
        <taxon>Pseudomonadota</taxon>
        <taxon>Gammaproteobacteria</taxon>
        <taxon>Cellvibrionales</taxon>
        <taxon>Cellvibrionaceae</taxon>
        <taxon>Marinimicrobium</taxon>
    </lineage>
</organism>
<feature type="active site" description="Proton donor" evidence="4">
    <location>
        <position position="229"/>
    </location>
</feature>
<accession>A0A3N1NSS4</accession>
<feature type="active site" description="Proton acceptor" evidence="4">
    <location>
        <position position="76"/>
    </location>
</feature>
<dbReference type="RefSeq" id="WP_123639352.1">
    <property type="nucleotide sequence ID" value="NZ_RJUK01000003.1"/>
</dbReference>
<evidence type="ECO:0000256" key="7">
    <source>
        <dbReference type="SAM" id="SignalP"/>
    </source>
</evidence>
<comment type="caution">
    <text evidence="9">The sequence shown here is derived from an EMBL/GenBank/DDBJ whole genome shotgun (WGS) entry which is preliminary data.</text>
</comment>
<dbReference type="PANTHER" id="PTHR42812:SF2">
    <property type="entry name" value="XYLOSIDASE_ARABINOSIDASE"/>
    <property type="match status" value="1"/>
</dbReference>
<dbReference type="GO" id="GO:0004553">
    <property type="term" value="F:hydrolase activity, hydrolyzing O-glycosyl compounds"/>
    <property type="evidence" value="ECO:0007669"/>
    <property type="project" value="InterPro"/>
</dbReference>
<dbReference type="CDD" id="cd09002">
    <property type="entry name" value="GH43_XYL-like"/>
    <property type="match status" value="1"/>
</dbReference>
<dbReference type="Gene3D" id="2.115.10.20">
    <property type="entry name" value="Glycosyl hydrolase domain, family 43"/>
    <property type="match status" value="1"/>
</dbReference>
<dbReference type="InterPro" id="IPR006710">
    <property type="entry name" value="Glyco_hydro_43"/>
</dbReference>
<proteinExistence type="inferred from homology"/>
<keyword evidence="2 6" id="KW-0378">Hydrolase</keyword>
<feature type="chain" id="PRO_5018112266" evidence="7">
    <location>
        <begin position="23"/>
        <end position="547"/>
    </location>
</feature>
<evidence type="ECO:0000313" key="10">
    <source>
        <dbReference type="Proteomes" id="UP000273643"/>
    </source>
</evidence>
<evidence type="ECO:0000256" key="4">
    <source>
        <dbReference type="PIRSR" id="PIRSR606710-1"/>
    </source>
</evidence>
<keyword evidence="7" id="KW-0732">Signal</keyword>
<name>A0A3N1NSS4_9GAMM</name>
<evidence type="ECO:0000256" key="1">
    <source>
        <dbReference type="ARBA" id="ARBA00009865"/>
    </source>
</evidence>
<dbReference type="PROSITE" id="PS51257">
    <property type="entry name" value="PROKAR_LIPOPROTEIN"/>
    <property type="match status" value="1"/>
</dbReference>
<feature type="signal peptide" evidence="7">
    <location>
        <begin position="1"/>
        <end position="22"/>
    </location>
</feature>